<name>A0ABY6DHZ7_9NEIS</name>
<dbReference type="EMBL" id="CP106753">
    <property type="protein sequence ID" value="UXY13652.1"/>
    <property type="molecule type" value="Genomic_DNA"/>
</dbReference>
<keyword evidence="1" id="KW-1133">Transmembrane helix</keyword>
<protein>
    <submittedName>
        <fullName evidence="2">Uncharacterized protein</fullName>
    </submittedName>
</protein>
<proteinExistence type="predicted"/>
<reference evidence="2" key="1">
    <citation type="submission" date="2022-10" db="EMBL/GenBank/DDBJ databases">
        <title>Chitiniphilus purpureus sp. nov., a novel chitin-degrading bacterium isolated from crawfish pond sediment.</title>
        <authorList>
            <person name="Li K."/>
        </authorList>
    </citation>
    <scope>NUCLEOTIDE SEQUENCE</scope>
    <source>
        <strain evidence="2">CD1</strain>
    </source>
</reference>
<dbReference type="Proteomes" id="UP001061302">
    <property type="component" value="Chromosome"/>
</dbReference>
<evidence type="ECO:0000313" key="3">
    <source>
        <dbReference type="Proteomes" id="UP001061302"/>
    </source>
</evidence>
<sequence>MQANTRDTLLFISGLACAVLAALIPMLAAPGLNALFFGFGDDIPLLSYFFLKKYLVLWVLPVITCAIRLFWPYKKSRNLVSVLVGFSSLPIVALLFFFSLYLLKMKMG</sequence>
<keyword evidence="1" id="KW-0812">Transmembrane</keyword>
<evidence type="ECO:0000256" key="1">
    <source>
        <dbReference type="SAM" id="Phobius"/>
    </source>
</evidence>
<keyword evidence="3" id="KW-1185">Reference proteome</keyword>
<keyword evidence="1" id="KW-0472">Membrane</keyword>
<feature type="transmembrane region" description="Helical" evidence="1">
    <location>
        <begin position="54"/>
        <end position="71"/>
    </location>
</feature>
<organism evidence="2 3">
    <name type="scientific">Chitiniphilus purpureus</name>
    <dbReference type="NCBI Taxonomy" id="2981137"/>
    <lineage>
        <taxon>Bacteria</taxon>
        <taxon>Pseudomonadati</taxon>
        <taxon>Pseudomonadota</taxon>
        <taxon>Betaproteobacteria</taxon>
        <taxon>Neisseriales</taxon>
        <taxon>Chitinibacteraceae</taxon>
        <taxon>Chitiniphilus</taxon>
    </lineage>
</organism>
<dbReference type="RefSeq" id="WP_263122861.1">
    <property type="nucleotide sequence ID" value="NZ_CP106753.1"/>
</dbReference>
<feature type="transmembrane region" description="Helical" evidence="1">
    <location>
        <begin position="78"/>
        <end position="103"/>
    </location>
</feature>
<evidence type="ECO:0000313" key="2">
    <source>
        <dbReference type="EMBL" id="UXY13652.1"/>
    </source>
</evidence>
<gene>
    <name evidence="2" type="ORF">N8I74_09985</name>
</gene>
<accession>A0ABY6DHZ7</accession>